<dbReference type="EMBL" id="FP929130">
    <property type="protein sequence ID" value="CBX96910.1"/>
    <property type="molecule type" value="Genomic_DNA"/>
</dbReference>
<name>E5A050_LEPMJ</name>
<dbReference type="OrthoDB" id="10253744at2759"/>
<dbReference type="InParanoid" id="E5A050"/>
<dbReference type="PANTHER" id="PTHR31902:SF7">
    <property type="entry name" value="ALTERED INHERITANCE OF MITOCHONDRIA PROTEIN 32"/>
    <property type="match status" value="1"/>
</dbReference>
<dbReference type="AlphaFoldDB" id="E5A050"/>
<evidence type="ECO:0000256" key="2">
    <source>
        <dbReference type="ARBA" id="ARBA00040895"/>
    </source>
</evidence>
<comment type="similarity">
    <text evidence="1">Belongs to the AIM32 family.</text>
</comment>
<dbReference type="STRING" id="985895.E5A050"/>
<dbReference type="OMA" id="WISAHAM"/>
<dbReference type="InterPro" id="IPR009737">
    <property type="entry name" value="Aim32/Apd1-like"/>
</dbReference>
<dbReference type="Proteomes" id="UP000002668">
    <property type="component" value="Genome"/>
</dbReference>
<evidence type="ECO:0000313" key="4">
    <source>
        <dbReference type="Proteomes" id="UP000002668"/>
    </source>
</evidence>
<evidence type="ECO:0000256" key="1">
    <source>
        <dbReference type="ARBA" id="ARBA00038208"/>
    </source>
</evidence>
<organism evidence="4">
    <name type="scientific">Leptosphaeria maculans (strain JN3 / isolate v23.1.3 / race Av1-4-5-6-7-8)</name>
    <name type="common">Blackleg fungus</name>
    <name type="synonym">Phoma lingam</name>
    <dbReference type="NCBI Taxonomy" id="985895"/>
    <lineage>
        <taxon>Eukaryota</taxon>
        <taxon>Fungi</taxon>
        <taxon>Dikarya</taxon>
        <taxon>Ascomycota</taxon>
        <taxon>Pezizomycotina</taxon>
        <taxon>Dothideomycetes</taxon>
        <taxon>Pleosporomycetidae</taxon>
        <taxon>Pleosporales</taxon>
        <taxon>Pleosporineae</taxon>
        <taxon>Leptosphaeriaceae</taxon>
        <taxon>Plenodomus</taxon>
        <taxon>Plenodomus lingam/Leptosphaeria maculans species complex</taxon>
    </lineage>
</organism>
<sequence length="284" mass="30497">MGLGKEKARVVGFRLKDTKSEDRAPSSPTTKAVILAEPRSDPTYNLPPALLPIVWISAHAMFLTRLPRAPTTQTVRKFSSIASRRQVTIPYTQTCPSPTCECAAMPPDLDIDRKSPLLNTMAAYAEHVVICTGKEDWASNIAQEEGETGDFVNGIKGIIGKGGVAFDPFTNILLTASSLPKSNPQNTTTALLFPSFQKLKNMPNSQPALSNFASAYLKPTSLHPFHTALTPAQKQNLTRNPACASTLPKPDPITTPTILICGHASRDSRCGTLVTLAATSMPAT</sequence>
<gene>
    <name evidence="3" type="ORF">LEMA_P100410.1</name>
</gene>
<evidence type="ECO:0000313" key="3">
    <source>
        <dbReference type="EMBL" id="CBX96910.1"/>
    </source>
</evidence>
<proteinExistence type="inferred from homology"/>
<dbReference type="PANTHER" id="PTHR31902">
    <property type="entry name" value="ACTIN PATCHES DISTAL PROTEIN 1"/>
    <property type="match status" value="1"/>
</dbReference>
<accession>E5A050</accession>
<dbReference type="HOGENOM" id="CLU_980289_0_0_1"/>
<protein>
    <recommendedName>
        <fullName evidence="2">Altered inheritance of mitochondria protein 32</fullName>
    </recommendedName>
</protein>
<dbReference type="Pfam" id="PF06999">
    <property type="entry name" value="Suc_Fer-like"/>
    <property type="match status" value="1"/>
</dbReference>
<reference evidence="4" key="1">
    <citation type="journal article" date="2011" name="Nat. Commun.">
        <title>Effector diversification within compartments of the Leptosphaeria maculans genome affected by Repeat-Induced Point mutations.</title>
        <authorList>
            <person name="Rouxel T."/>
            <person name="Grandaubert J."/>
            <person name="Hane J.K."/>
            <person name="Hoede C."/>
            <person name="van de Wouw A.P."/>
            <person name="Couloux A."/>
            <person name="Dominguez V."/>
            <person name="Anthouard V."/>
            <person name="Bally P."/>
            <person name="Bourras S."/>
            <person name="Cozijnsen A.J."/>
            <person name="Ciuffetti L.M."/>
            <person name="Degrave A."/>
            <person name="Dilmaghani A."/>
            <person name="Duret L."/>
            <person name="Fudal I."/>
            <person name="Goodwin S.B."/>
            <person name="Gout L."/>
            <person name="Glaser N."/>
            <person name="Linglin J."/>
            <person name="Kema G.H.J."/>
            <person name="Lapalu N."/>
            <person name="Lawrence C.B."/>
            <person name="May K."/>
            <person name="Meyer M."/>
            <person name="Ollivier B."/>
            <person name="Poulain J."/>
            <person name="Schoch C.L."/>
            <person name="Simon A."/>
            <person name="Spatafora J.W."/>
            <person name="Stachowiak A."/>
            <person name="Turgeon B.G."/>
            <person name="Tyler B.M."/>
            <person name="Vincent D."/>
            <person name="Weissenbach J."/>
            <person name="Amselem J."/>
            <person name="Quesneville H."/>
            <person name="Oliver R.P."/>
            <person name="Wincker P."/>
            <person name="Balesdent M.-H."/>
            <person name="Howlett B.J."/>
        </authorList>
    </citation>
    <scope>NUCLEOTIDE SEQUENCE [LARGE SCALE GENOMIC DNA]</scope>
    <source>
        <strain evidence="4">JN3 / isolate v23.1.3 / race Av1-4-5-6-7-8</strain>
    </source>
</reference>
<dbReference type="eggNOG" id="ENOG502RS2Z">
    <property type="taxonomic scope" value="Eukaryota"/>
</dbReference>
<keyword evidence="4" id="KW-1185">Reference proteome</keyword>
<dbReference type="VEuPathDB" id="FungiDB:LEMA_P100410.1"/>